<dbReference type="KEGG" id="bfa:Bfae_29150"/>
<sequence>MSSAIDPQGRESRDIPAPSFPAAEPPRTPVRARTPLDPQDFAARTVTEPGSLEAQVALELFSTHHQEARAYATRLRRLATLWDDTDEDGDAYADLVAEARRVTLDQARTLLRDAALAVTSLPHTLERLDAGHMPVSWFEQILRRVRHLTPEQCRQLDDRVADWDLANIRRDRFTRELGILIAWFGVAATRPSPQEQRAVALEVNPEHDGTACLHLTGPVHEIVDLSHRLDAAARAVQDEQRRALADGRPVPFDIDGAASREGRHLTLAALRYAILTRSVLETGGIEAPGSWLRLQVVVPAMTLLGESEAPGTIDGTIPLPAPMARHLAAGESTWYRILTDPSDGAFLPLPAKRYSPTLAMQEHLRLLNPVCAVPGCTRNTCTIGEADHIEEYDHENPENGGRTAIENLHRLCWKHHRLKTLGLLDPVREPDGSTTWILYGRAVRRERQNTDLLTPALAEALQRSWEIYEETLVWDEARHRGLLEDADPAPLPDPAPHPEPPF</sequence>
<evidence type="ECO:0008006" key="4">
    <source>
        <dbReference type="Google" id="ProtNLM"/>
    </source>
</evidence>
<keyword evidence="3" id="KW-1185">Reference proteome</keyword>
<dbReference type="PATRIC" id="fig|446465.5.peg.2878"/>
<organism evidence="2 3">
    <name type="scientific">Brachybacterium faecium (strain ATCC 43885 / DSM 4810 / JCM 11609 / LMG 19847 / NBRC 14762 / NCIMB 9860 / 6-10)</name>
    <dbReference type="NCBI Taxonomy" id="446465"/>
    <lineage>
        <taxon>Bacteria</taxon>
        <taxon>Bacillati</taxon>
        <taxon>Actinomycetota</taxon>
        <taxon>Actinomycetes</taxon>
        <taxon>Micrococcales</taxon>
        <taxon>Dermabacteraceae</taxon>
        <taxon>Brachybacterium</taxon>
    </lineage>
</organism>
<dbReference type="STRING" id="446465.Bfae_29150"/>
<dbReference type="OrthoDB" id="4788037at2"/>
<accession>C7MA06</accession>
<dbReference type="HOGENOM" id="CLU_027325_0_0_11"/>
<dbReference type="EMBL" id="CP001643">
    <property type="protein sequence ID" value="ACU86676.1"/>
    <property type="molecule type" value="Genomic_DNA"/>
</dbReference>
<dbReference type="eggNOG" id="COG1403">
    <property type="taxonomic scope" value="Bacteria"/>
</dbReference>
<evidence type="ECO:0000313" key="3">
    <source>
        <dbReference type="Proteomes" id="UP000001919"/>
    </source>
</evidence>
<reference evidence="2 3" key="1">
    <citation type="journal article" date="2009" name="Stand. Genomic Sci.">
        <title>Complete genome sequence of Brachybacterium faecium type strain (Schefferle 6-10).</title>
        <authorList>
            <person name="Lapidus A."/>
            <person name="Pukall R."/>
            <person name="Labuttii K."/>
            <person name="Copeland A."/>
            <person name="Del Rio T.G."/>
            <person name="Nolan M."/>
            <person name="Chen F."/>
            <person name="Lucas S."/>
            <person name="Tice H."/>
            <person name="Cheng J.F."/>
            <person name="Bruce D."/>
            <person name="Goodwin L."/>
            <person name="Pitluck S."/>
            <person name="Rohde M."/>
            <person name="Goker M."/>
            <person name="Pati A."/>
            <person name="Ivanova N."/>
            <person name="Mavrommatis K."/>
            <person name="Chen A."/>
            <person name="Palaniappan K."/>
            <person name="D'haeseleer P."/>
            <person name="Chain P."/>
            <person name="Bristow J."/>
            <person name="Eisen J.A."/>
            <person name="Markowitz V."/>
            <person name="Hugenholtz P."/>
            <person name="Kyrpides N.C."/>
            <person name="Klenk H.P."/>
        </authorList>
    </citation>
    <scope>NUCLEOTIDE SEQUENCE [LARGE SCALE GENOMIC DNA]</scope>
    <source>
        <strain evidence="3">ATCC 43885 / DSM 4810 / JCM 11609 / LMG 19847 / NBRC 14762 / NCIMB 9860 / 6-10</strain>
    </source>
</reference>
<feature type="region of interest" description="Disordered" evidence="1">
    <location>
        <begin position="1"/>
        <end position="35"/>
    </location>
</feature>
<name>C7MA06_BRAFD</name>
<dbReference type="Proteomes" id="UP000001919">
    <property type="component" value="Chromosome"/>
</dbReference>
<dbReference type="AlphaFoldDB" id="C7MA06"/>
<dbReference type="CDD" id="cd00085">
    <property type="entry name" value="HNHc"/>
    <property type="match status" value="1"/>
</dbReference>
<gene>
    <name evidence="2" type="ordered locus">Bfae_29150</name>
</gene>
<protein>
    <recommendedName>
        <fullName evidence="4">HNH endonuclease</fullName>
    </recommendedName>
</protein>
<dbReference type="InterPro" id="IPR003615">
    <property type="entry name" value="HNH_nuc"/>
</dbReference>
<proteinExistence type="predicted"/>
<evidence type="ECO:0000256" key="1">
    <source>
        <dbReference type="SAM" id="MobiDB-lite"/>
    </source>
</evidence>
<evidence type="ECO:0000313" key="2">
    <source>
        <dbReference type="EMBL" id="ACU86676.1"/>
    </source>
</evidence>